<feature type="chain" id="PRO_5034049261" evidence="1">
    <location>
        <begin position="20"/>
        <end position="488"/>
    </location>
</feature>
<organism evidence="2 3">
    <name type="scientific">Cudoniella acicularis</name>
    <dbReference type="NCBI Taxonomy" id="354080"/>
    <lineage>
        <taxon>Eukaryota</taxon>
        <taxon>Fungi</taxon>
        <taxon>Dikarya</taxon>
        <taxon>Ascomycota</taxon>
        <taxon>Pezizomycotina</taxon>
        <taxon>Leotiomycetes</taxon>
        <taxon>Helotiales</taxon>
        <taxon>Tricladiaceae</taxon>
        <taxon>Cudoniella</taxon>
    </lineage>
</organism>
<proteinExistence type="predicted"/>
<keyword evidence="1" id="KW-0732">Signal</keyword>
<accession>A0A8H4RXZ7</accession>
<reference evidence="2 3" key="1">
    <citation type="submission" date="2020-03" db="EMBL/GenBank/DDBJ databases">
        <title>Draft Genome Sequence of Cudoniella acicularis.</title>
        <authorList>
            <person name="Buettner E."/>
            <person name="Kellner H."/>
        </authorList>
    </citation>
    <scope>NUCLEOTIDE SEQUENCE [LARGE SCALE GENOMIC DNA]</scope>
    <source>
        <strain evidence="2 3">DSM 108380</strain>
    </source>
</reference>
<name>A0A8H4RXZ7_9HELO</name>
<evidence type="ECO:0000313" key="2">
    <source>
        <dbReference type="EMBL" id="KAF4637548.1"/>
    </source>
</evidence>
<evidence type="ECO:0000313" key="3">
    <source>
        <dbReference type="Proteomes" id="UP000566819"/>
    </source>
</evidence>
<sequence length="488" mass="52363">MAVLVYVFGLAVFFKIGAASIEPQSASTGASITSQIATKTATTLSTAFSDAASSQASTISSASSSTTAQAPEITAPPVFQDSYPGISDDDLDCWKSYAFYTSRSSEIDYDNVGQKISTISSVIPVSSTSWWHTDEAWPAPTTTLCDGIPRATGSPILNSYMTTSTAYNITQYSYFYYPTTTQQYLPSPTCSIQNWGAACSNAFVTRASMIASIEALSLTTIWPGDDLEYISRVLAPPCETLDSYATTATKVTCGVNADTYSMLYWPVTLGGDFCANGTKSTILPAQTIAGAPNTVEVGDETLTSPSVYYALSNIQLRTLTGYSAGHGKWISYGDPIETATFTEAVDKISSLKVHCYGGRHGNVRHCDQTPYPMDFGDLATIGSAKYFSKYSWGSTTIHQDQWKPTVTYPPVGISSLWDICDTFETNYSIPTYITLPITETDDAAIRVAHASTTASTPSPTGILTRTSPVSVTKVVEVQVPSDSPKVKR</sequence>
<dbReference type="Proteomes" id="UP000566819">
    <property type="component" value="Unassembled WGS sequence"/>
</dbReference>
<dbReference type="EMBL" id="JAAMPI010000019">
    <property type="protein sequence ID" value="KAF4637548.1"/>
    <property type="molecule type" value="Genomic_DNA"/>
</dbReference>
<comment type="caution">
    <text evidence="2">The sequence shown here is derived from an EMBL/GenBank/DDBJ whole genome shotgun (WGS) entry which is preliminary data.</text>
</comment>
<protein>
    <submittedName>
        <fullName evidence="2">Uncharacterized protein</fullName>
    </submittedName>
</protein>
<dbReference type="AlphaFoldDB" id="A0A8H4RXZ7"/>
<evidence type="ECO:0000256" key="1">
    <source>
        <dbReference type="SAM" id="SignalP"/>
    </source>
</evidence>
<dbReference type="OrthoDB" id="3945787at2759"/>
<gene>
    <name evidence="2" type="ORF">G7Y89_g523</name>
</gene>
<keyword evidence="3" id="KW-1185">Reference proteome</keyword>
<feature type="signal peptide" evidence="1">
    <location>
        <begin position="1"/>
        <end position="19"/>
    </location>
</feature>